<evidence type="ECO:0000259" key="7">
    <source>
        <dbReference type="PROSITE" id="PS50240"/>
    </source>
</evidence>
<accession>A0A8K0P6Z5</accession>
<evidence type="ECO:0000313" key="9">
    <source>
        <dbReference type="Proteomes" id="UP000792457"/>
    </source>
</evidence>
<dbReference type="PANTHER" id="PTHR24276:SF98">
    <property type="entry name" value="FI18310P1-RELATED"/>
    <property type="match status" value="1"/>
</dbReference>
<dbReference type="FunFam" id="2.40.10.10:FF:000036">
    <property type="entry name" value="Trypsin beta"/>
    <property type="match status" value="1"/>
</dbReference>
<dbReference type="InterPro" id="IPR001254">
    <property type="entry name" value="Trypsin_dom"/>
</dbReference>
<dbReference type="Proteomes" id="UP000792457">
    <property type="component" value="Unassembled WGS sequence"/>
</dbReference>
<dbReference type="AlphaFoldDB" id="A0A8K0P6Z5"/>
<protein>
    <recommendedName>
        <fullName evidence="7">Peptidase S1 domain-containing protein</fullName>
    </recommendedName>
</protein>
<keyword evidence="9" id="KW-1185">Reference proteome</keyword>
<reference evidence="8" key="1">
    <citation type="submission" date="2013-04" db="EMBL/GenBank/DDBJ databases">
        <authorList>
            <person name="Qu J."/>
            <person name="Murali S.C."/>
            <person name="Bandaranaike D."/>
            <person name="Bellair M."/>
            <person name="Blankenburg K."/>
            <person name="Chao H."/>
            <person name="Dinh H."/>
            <person name="Doddapaneni H."/>
            <person name="Downs B."/>
            <person name="Dugan-Rocha S."/>
            <person name="Elkadiri S."/>
            <person name="Gnanaolivu R.D."/>
            <person name="Hernandez B."/>
            <person name="Javaid M."/>
            <person name="Jayaseelan J.C."/>
            <person name="Lee S."/>
            <person name="Li M."/>
            <person name="Ming W."/>
            <person name="Munidasa M."/>
            <person name="Muniz J."/>
            <person name="Nguyen L."/>
            <person name="Ongeri F."/>
            <person name="Osuji N."/>
            <person name="Pu L.-L."/>
            <person name="Puazo M."/>
            <person name="Qu C."/>
            <person name="Quiroz J."/>
            <person name="Raj R."/>
            <person name="Weissenberger G."/>
            <person name="Xin Y."/>
            <person name="Zou X."/>
            <person name="Han Y."/>
            <person name="Richards S."/>
            <person name="Worley K."/>
            <person name="Muzny D."/>
            <person name="Gibbs R."/>
        </authorList>
    </citation>
    <scope>NUCLEOTIDE SEQUENCE</scope>
    <source>
        <strain evidence="8">Sampled in the wild</strain>
    </source>
</reference>
<dbReference type="OrthoDB" id="8440449at2759"/>
<keyword evidence="3" id="KW-0378">Hydrolase</keyword>
<feature type="region of interest" description="Disordered" evidence="6">
    <location>
        <begin position="1"/>
        <end position="22"/>
    </location>
</feature>
<dbReference type="Gene3D" id="2.40.10.10">
    <property type="entry name" value="Trypsin-like serine proteases"/>
    <property type="match status" value="1"/>
</dbReference>
<gene>
    <name evidence="8" type="ORF">J437_LFUL009261</name>
</gene>
<reference evidence="8" key="2">
    <citation type="submission" date="2017-10" db="EMBL/GenBank/DDBJ databases">
        <title>Ladona fulva Genome sequencing and assembly.</title>
        <authorList>
            <person name="Murali S."/>
            <person name="Richards S."/>
            <person name="Bandaranaike D."/>
            <person name="Bellair M."/>
            <person name="Blankenburg K."/>
            <person name="Chao H."/>
            <person name="Dinh H."/>
            <person name="Doddapaneni H."/>
            <person name="Dugan-Rocha S."/>
            <person name="Elkadiri S."/>
            <person name="Gnanaolivu R."/>
            <person name="Hernandez B."/>
            <person name="Skinner E."/>
            <person name="Javaid M."/>
            <person name="Lee S."/>
            <person name="Li M."/>
            <person name="Ming W."/>
            <person name="Munidasa M."/>
            <person name="Muniz J."/>
            <person name="Nguyen L."/>
            <person name="Hughes D."/>
            <person name="Osuji N."/>
            <person name="Pu L.-L."/>
            <person name="Puazo M."/>
            <person name="Qu C."/>
            <person name="Quiroz J."/>
            <person name="Raj R."/>
            <person name="Weissenberger G."/>
            <person name="Xin Y."/>
            <person name="Zou X."/>
            <person name="Han Y."/>
            <person name="Worley K."/>
            <person name="Muzny D."/>
            <person name="Gibbs R."/>
        </authorList>
    </citation>
    <scope>NUCLEOTIDE SEQUENCE</scope>
    <source>
        <strain evidence="8">Sampled in the wild</strain>
    </source>
</reference>
<sequence>MRDGVAPVKLPMKGQETPAGSTATVVGWGRTSAWGPIPNELHKVDIPIFNHDECAKVYGDDGMNVRDTQICAGGEGGKDACNGDSGGPLFVNGEIIGIVSWGRPCAEQGFPTVFTEVSDYVDWIEQHINA</sequence>
<dbReference type="InterPro" id="IPR009003">
    <property type="entry name" value="Peptidase_S1_PA"/>
</dbReference>
<dbReference type="PANTHER" id="PTHR24276">
    <property type="entry name" value="POLYSERASE-RELATED"/>
    <property type="match status" value="1"/>
</dbReference>
<dbReference type="SUPFAM" id="SSF50494">
    <property type="entry name" value="Trypsin-like serine proteases"/>
    <property type="match status" value="1"/>
</dbReference>
<dbReference type="InterPro" id="IPR033116">
    <property type="entry name" value="TRYPSIN_SER"/>
</dbReference>
<evidence type="ECO:0000256" key="6">
    <source>
        <dbReference type="SAM" id="MobiDB-lite"/>
    </source>
</evidence>
<dbReference type="SMART" id="SM00020">
    <property type="entry name" value="Tryp_SPc"/>
    <property type="match status" value="1"/>
</dbReference>
<proteinExistence type="predicted"/>
<evidence type="ECO:0000313" key="8">
    <source>
        <dbReference type="EMBL" id="KAG8235402.1"/>
    </source>
</evidence>
<evidence type="ECO:0000256" key="3">
    <source>
        <dbReference type="ARBA" id="ARBA00022801"/>
    </source>
</evidence>
<evidence type="ECO:0000256" key="4">
    <source>
        <dbReference type="ARBA" id="ARBA00022825"/>
    </source>
</evidence>
<dbReference type="EMBL" id="KZ308905">
    <property type="protein sequence ID" value="KAG8235402.1"/>
    <property type="molecule type" value="Genomic_DNA"/>
</dbReference>
<comment type="subcellular location">
    <subcellularLocation>
        <location evidence="1">Secreted</location>
        <location evidence="1">Extracellular space</location>
    </subcellularLocation>
</comment>
<dbReference type="GO" id="GO:0006508">
    <property type="term" value="P:proteolysis"/>
    <property type="evidence" value="ECO:0007669"/>
    <property type="project" value="UniProtKB-KW"/>
</dbReference>
<feature type="domain" description="Peptidase S1" evidence="7">
    <location>
        <begin position="1"/>
        <end position="129"/>
    </location>
</feature>
<keyword evidence="2" id="KW-0645">Protease</keyword>
<organism evidence="8 9">
    <name type="scientific">Ladona fulva</name>
    <name type="common">Scarce chaser dragonfly</name>
    <name type="synonym">Libellula fulva</name>
    <dbReference type="NCBI Taxonomy" id="123851"/>
    <lineage>
        <taxon>Eukaryota</taxon>
        <taxon>Metazoa</taxon>
        <taxon>Ecdysozoa</taxon>
        <taxon>Arthropoda</taxon>
        <taxon>Hexapoda</taxon>
        <taxon>Insecta</taxon>
        <taxon>Pterygota</taxon>
        <taxon>Palaeoptera</taxon>
        <taxon>Odonata</taxon>
        <taxon>Epiprocta</taxon>
        <taxon>Anisoptera</taxon>
        <taxon>Libelluloidea</taxon>
        <taxon>Libellulidae</taxon>
        <taxon>Ladona</taxon>
    </lineage>
</organism>
<keyword evidence="5" id="KW-1015">Disulfide bond</keyword>
<dbReference type="PROSITE" id="PS50240">
    <property type="entry name" value="TRYPSIN_DOM"/>
    <property type="match status" value="1"/>
</dbReference>
<evidence type="ECO:0000256" key="2">
    <source>
        <dbReference type="ARBA" id="ARBA00022670"/>
    </source>
</evidence>
<evidence type="ECO:0000256" key="1">
    <source>
        <dbReference type="ARBA" id="ARBA00004239"/>
    </source>
</evidence>
<name>A0A8K0P6Z5_LADFU</name>
<dbReference type="PROSITE" id="PS00135">
    <property type="entry name" value="TRYPSIN_SER"/>
    <property type="match status" value="1"/>
</dbReference>
<dbReference type="InterPro" id="IPR043504">
    <property type="entry name" value="Peptidase_S1_PA_chymotrypsin"/>
</dbReference>
<dbReference type="GO" id="GO:0004252">
    <property type="term" value="F:serine-type endopeptidase activity"/>
    <property type="evidence" value="ECO:0007669"/>
    <property type="project" value="InterPro"/>
</dbReference>
<evidence type="ECO:0000256" key="5">
    <source>
        <dbReference type="ARBA" id="ARBA00023157"/>
    </source>
</evidence>
<keyword evidence="4" id="KW-0720">Serine protease</keyword>
<dbReference type="CDD" id="cd00190">
    <property type="entry name" value="Tryp_SPc"/>
    <property type="match status" value="1"/>
</dbReference>
<comment type="caution">
    <text evidence="8">The sequence shown here is derived from an EMBL/GenBank/DDBJ whole genome shotgun (WGS) entry which is preliminary data.</text>
</comment>
<dbReference type="InterPro" id="IPR050430">
    <property type="entry name" value="Peptidase_S1"/>
</dbReference>
<dbReference type="GO" id="GO:0005576">
    <property type="term" value="C:extracellular region"/>
    <property type="evidence" value="ECO:0007669"/>
    <property type="project" value="UniProtKB-SubCell"/>
</dbReference>
<dbReference type="Pfam" id="PF00089">
    <property type="entry name" value="Trypsin"/>
    <property type="match status" value="1"/>
</dbReference>